<name>A0A1G6WML5_9GAMM</name>
<dbReference type="RefSeq" id="WP_091242246.1">
    <property type="nucleotide sequence ID" value="NZ_FNAG01000005.1"/>
</dbReference>
<evidence type="ECO:0000313" key="1">
    <source>
        <dbReference type="EMBL" id="SDD67200.1"/>
    </source>
</evidence>
<dbReference type="Proteomes" id="UP000199603">
    <property type="component" value="Unassembled WGS sequence"/>
</dbReference>
<dbReference type="STRING" id="265719.SAMN04488509_10582"/>
<gene>
    <name evidence="1" type="ORF">SAMN04488509_10582</name>
</gene>
<dbReference type="EMBL" id="FNAG01000005">
    <property type="protein sequence ID" value="SDD67200.1"/>
    <property type="molecule type" value="Genomic_DNA"/>
</dbReference>
<dbReference type="PROSITE" id="PS51257">
    <property type="entry name" value="PROKAR_LIPOPROTEIN"/>
    <property type="match status" value="1"/>
</dbReference>
<evidence type="ECO:0000313" key="2">
    <source>
        <dbReference type="Proteomes" id="UP000199603"/>
    </source>
</evidence>
<proteinExistence type="predicted"/>
<reference evidence="1 2" key="1">
    <citation type="submission" date="2016-10" db="EMBL/GenBank/DDBJ databases">
        <authorList>
            <person name="de Groot N.N."/>
        </authorList>
    </citation>
    <scope>NUCLEOTIDE SEQUENCE [LARGE SCALE GENOMIC DNA]</scope>
    <source>
        <strain evidence="1 2">DSM 16957</strain>
    </source>
</reference>
<keyword evidence="2" id="KW-1185">Reference proteome</keyword>
<accession>A0A1G6WML5</accession>
<dbReference type="OrthoDB" id="9255937at2"/>
<protein>
    <submittedName>
        <fullName evidence="1">Uncharacterized protein</fullName>
    </submittedName>
</protein>
<organism evidence="1 2">
    <name type="scientific">Aquimonas voraii</name>
    <dbReference type="NCBI Taxonomy" id="265719"/>
    <lineage>
        <taxon>Bacteria</taxon>
        <taxon>Pseudomonadati</taxon>
        <taxon>Pseudomonadota</taxon>
        <taxon>Gammaproteobacteria</taxon>
        <taxon>Lysobacterales</taxon>
        <taxon>Lysobacteraceae</taxon>
        <taxon>Aquimonas</taxon>
    </lineage>
</organism>
<sequence length="161" mass="17013">MRTHPFPGLLLGLVASASCLGFEPAEDMQSAEERATETAPGVWHGQWTLRRAHPALRTLGASTALNIEVWHSVGAPTASVQWSTGPAICPRIEDEACEWVGAYGSSEGAVIDDRLYFALPLSADSEDPLFLHLPRPGAGRGAAVNAKGGIAFALEAEPSRP</sequence>
<dbReference type="AlphaFoldDB" id="A0A1G6WML5"/>